<dbReference type="AlphaFoldDB" id="W9QWL9"/>
<dbReference type="PANTHER" id="PTHR46033">
    <property type="entry name" value="PROTEIN MAIN-LIKE 2"/>
    <property type="match status" value="1"/>
</dbReference>
<reference evidence="2" key="1">
    <citation type="submission" date="2013-01" db="EMBL/GenBank/DDBJ databases">
        <title>Draft Genome Sequence of a Mulberry Tree, Morus notabilis C.K. Schneid.</title>
        <authorList>
            <person name="He N."/>
            <person name="Zhao S."/>
        </authorList>
    </citation>
    <scope>NUCLEOTIDE SEQUENCE</scope>
</reference>
<name>W9QWL9_9ROSA</name>
<dbReference type="GO" id="GO:0010073">
    <property type="term" value="P:meristem maintenance"/>
    <property type="evidence" value="ECO:0007669"/>
    <property type="project" value="InterPro"/>
</dbReference>
<evidence type="ECO:0000313" key="1">
    <source>
        <dbReference type="EMBL" id="EXB45001.1"/>
    </source>
</evidence>
<gene>
    <name evidence="1" type="ORF">L484_001480</name>
</gene>
<dbReference type="Proteomes" id="UP000030645">
    <property type="component" value="Unassembled WGS sequence"/>
</dbReference>
<dbReference type="InterPro" id="IPR044824">
    <property type="entry name" value="MAIN-like"/>
</dbReference>
<keyword evidence="2" id="KW-1185">Reference proteome</keyword>
<evidence type="ECO:0000313" key="2">
    <source>
        <dbReference type="Proteomes" id="UP000030645"/>
    </source>
</evidence>
<dbReference type="EMBL" id="KE343885">
    <property type="protein sequence ID" value="EXB45001.1"/>
    <property type="molecule type" value="Genomic_DNA"/>
</dbReference>
<organism evidence="1 2">
    <name type="scientific">Morus notabilis</name>
    <dbReference type="NCBI Taxonomy" id="981085"/>
    <lineage>
        <taxon>Eukaryota</taxon>
        <taxon>Viridiplantae</taxon>
        <taxon>Streptophyta</taxon>
        <taxon>Embryophyta</taxon>
        <taxon>Tracheophyta</taxon>
        <taxon>Spermatophyta</taxon>
        <taxon>Magnoliopsida</taxon>
        <taxon>eudicotyledons</taxon>
        <taxon>Gunneridae</taxon>
        <taxon>Pentapetalae</taxon>
        <taxon>rosids</taxon>
        <taxon>fabids</taxon>
        <taxon>Rosales</taxon>
        <taxon>Moraceae</taxon>
        <taxon>Moreae</taxon>
        <taxon>Morus</taxon>
    </lineage>
</organism>
<dbReference type="PANTHER" id="PTHR46033:SF17">
    <property type="entry name" value="AMINOTRANSFERASE-LIKE PLANT MOBILE DOMAIN-CONTAINING PROTEIN"/>
    <property type="match status" value="1"/>
</dbReference>
<protein>
    <recommendedName>
        <fullName evidence="3">Aminotransferase-like plant mobile domain-containing protein</fullName>
    </recommendedName>
</protein>
<proteinExistence type="predicted"/>
<accession>W9QWL9</accession>
<sequence>MGLPIDGMPTTGLESADPVGVIRTHLNLSESKAKELLKVKKGKECFGNSLIELKKIFEEVPEECHGLSLEPYVKVYLLYLLGQVVFPNTSRTIAAMYLPLLDLQTINDYAWGAAEHGLI</sequence>
<evidence type="ECO:0008006" key="3">
    <source>
        <dbReference type="Google" id="ProtNLM"/>
    </source>
</evidence>